<evidence type="ECO:0000259" key="1">
    <source>
        <dbReference type="Pfam" id="PF13476"/>
    </source>
</evidence>
<dbReference type="SUPFAM" id="SSF52540">
    <property type="entry name" value="P-loop containing nucleoside triphosphate hydrolases"/>
    <property type="match status" value="1"/>
</dbReference>
<evidence type="ECO:0000313" key="2">
    <source>
        <dbReference type="EMBL" id="MCG2670114.1"/>
    </source>
</evidence>
<comment type="caution">
    <text evidence="2">The sequence shown here is derived from an EMBL/GenBank/DDBJ whole genome shotgun (WGS) entry which is preliminary data.</text>
</comment>
<dbReference type="Gene3D" id="3.40.50.300">
    <property type="entry name" value="P-loop containing nucleotide triphosphate hydrolases"/>
    <property type="match status" value="1"/>
</dbReference>
<dbReference type="GO" id="GO:0005524">
    <property type="term" value="F:ATP binding"/>
    <property type="evidence" value="ECO:0007669"/>
    <property type="project" value="UniProtKB-KW"/>
</dbReference>
<protein>
    <submittedName>
        <fullName evidence="2">ATP-binding protein</fullName>
    </submittedName>
</protein>
<gene>
    <name evidence="2" type="ORF">L6637_24420</name>
</gene>
<reference evidence="2" key="1">
    <citation type="submission" date="2022-01" db="EMBL/GenBank/DDBJ databases">
        <title>Genome sequnece data of strain Bradyrhizobium sp. nov.</title>
        <authorList>
            <person name="Zhang J."/>
        </authorList>
    </citation>
    <scope>NUCLEOTIDE SEQUENCE</scope>
    <source>
        <strain evidence="2">WYCCWR 12774</strain>
    </source>
</reference>
<dbReference type="Proteomes" id="UP001139012">
    <property type="component" value="Unassembled WGS sequence"/>
</dbReference>
<accession>A0ABS9LTG0</accession>
<dbReference type="InterPro" id="IPR038729">
    <property type="entry name" value="Rad50/SbcC_AAA"/>
</dbReference>
<name>A0ABS9LTG0_9BRAD</name>
<organism evidence="2 3">
    <name type="scientific">Bradyrhizobium zhengyangense</name>
    <dbReference type="NCBI Taxonomy" id="2911009"/>
    <lineage>
        <taxon>Bacteria</taxon>
        <taxon>Pseudomonadati</taxon>
        <taxon>Pseudomonadota</taxon>
        <taxon>Alphaproteobacteria</taxon>
        <taxon>Hyphomicrobiales</taxon>
        <taxon>Nitrobacteraceae</taxon>
        <taxon>Bradyrhizobium</taxon>
    </lineage>
</organism>
<keyword evidence="2" id="KW-0067">ATP-binding</keyword>
<feature type="domain" description="Rad50/SbcC-type AAA" evidence="1">
    <location>
        <begin position="17"/>
        <end position="78"/>
    </location>
</feature>
<proteinExistence type="predicted"/>
<keyword evidence="3" id="KW-1185">Reference proteome</keyword>
<dbReference type="InterPro" id="IPR027417">
    <property type="entry name" value="P-loop_NTPase"/>
</dbReference>
<dbReference type="EMBL" id="JAKLUA010000008">
    <property type="protein sequence ID" value="MCG2670114.1"/>
    <property type="molecule type" value="Genomic_DNA"/>
</dbReference>
<evidence type="ECO:0000313" key="3">
    <source>
        <dbReference type="Proteomes" id="UP001139012"/>
    </source>
</evidence>
<keyword evidence="2" id="KW-0547">Nucleotide-binding</keyword>
<dbReference type="RefSeq" id="WP_237872196.1">
    <property type="nucleotide sequence ID" value="NZ_JAKLUA010000008.1"/>
</dbReference>
<sequence length="105" mass="11776">MADEFSAKKIGLPEIHRIKLANFDLYSLQPNADVRVDKNVFCLIGANGLGKSTFLNTLIYGLTGAIPDPSRKFSSAPEYFKEAMRSNRTEDYFSGRISEESYAFL</sequence>
<dbReference type="Pfam" id="PF13476">
    <property type="entry name" value="AAA_23"/>
    <property type="match status" value="1"/>
</dbReference>